<keyword evidence="4" id="KW-0255">Endonuclease</keyword>
<dbReference type="SMART" id="SM00507">
    <property type="entry name" value="HNHc"/>
    <property type="match status" value="1"/>
</dbReference>
<protein>
    <submittedName>
        <fullName evidence="4">HNH endonuclease domain-containing protein</fullName>
    </submittedName>
</protein>
<dbReference type="GO" id="GO:0004519">
    <property type="term" value="F:endonuclease activity"/>
    <property type="evidence" value="ECO:0007669"/>
    <property type="project" value="UniProtKB-KW"/>
</dbReference>
<proteinExistence type="predicted"/>
<dbReference type="EMBL" id="CAFW01000009">
    <property type="protein sequence ID" value="CCE53768.1"/>
    <property type="molecule type" value="Genomic_DNA"/>
</dbReference>
<dbReference type="Proteomes" id="UP000004840">
    <property type="component" value="Unassembled WGS sequence"/>
</dbReference>
<keyword evidence="4" id="KW-0540">Nuclease</keyword>
<comment type="caution">
    <text evidence="4">The sequence shown here is derived from an EMBL/GenBank/DDBJ whole genome shotgun (WGS) entry which is preliminary data.</text>
</comment>
<keyword evidence="4" id="KW-0378">Hydrolase</keyword>
<name>G7HUA3_9CORY</name>
<feature type="coiled-coil region" evidence="1">
    <location>
        <begin position="384"/>
        <end position="411"/>
    </location>
</feature>
<dbReference type="Gene3D" id="1.10.30.50">
    <property type="match status" value="1"/>
</dbReference>
<evidence type="ECO:0000313" key="5">
    <source>
        <dbReference type="Proteomes" id="UP000004840"/>
    </source>
</evidence>
<feature type="region of interest" description="Disordered" evidence="2">
    <location>
        <begin position="507"/>
        <end position="544"/>
    </location>
</feature>
<gene>
    <name evidence="4" type="ORF">CCAS_00735</name>
</gene>
<feature type="domain" description="HNH nuclease" evidence="3">
    <location>
        <begin position="276"/>
        <end position="328"/>
    </location>
</feature>
<evidence type="ECO:0000259" key="3">
    <source>
        <dbReference type="SMART" id="SM00507"/>
    </source>
</evidence>
<accession>G7HUA3</accession>
<feature type="compositionally biased region" description="Basic and acidic residues" evidence="2">
    <location>
        <begin position="507"/>
        <end position="520"/>
    </location>
</feature>
<evidence type="ECO:0000256" key="1">
    <source>
        <dbReference type="SAM" id="Coils"/>
    </source>
</evidence>
<dbReference type="CDD" id="cd00085">
    <property type="entry name" value="HNHc"/>
    <property type="match status" value="1"/>
</dbReference>
<sequence>MSTPFYAVSNHNKPLAQLYLSTRRAEYAAWLKLIPALEEDFELVTEQCARHCGQSPNTVTKTLLALQRLTRELPQLYAVLEQHWHLDFPRIVAIDTAMSKLGPDAGEEVISEIDAKIARYLTPRIENQQLPTPDRIAQRVRQLVNEFDDRIPVKDPRPQRRVVKSKLTANSSSLAVEAPHDEIQKAEDCIKATATALGISRAEAMLQVLSGDYPAKDAVTKLVLFTAKDIDNAPAYLQGVGWVGPETVEKLREGAIIIDSDEAAHAETASYQPTDAIRTFVEGRDGTCRWPGCNVPAHNCQLDHRHNYAEGGPTSPANLFALCQHHHNIKTDTRAMYIVDPISDVTYWLFEDGSWVSDTAQDGPIGTGAKRWLQTFEQKIAARRKNAQERAHELADDIDEYYKQRAEADKREQDHRDIIDELWVDDVKLAQALMREGNLHGNNPLLANDNVFMLIEAIHKIGIDLDVSDDIAPWARIQKKILEHERAENERRILQEAEKLAQELADKIMKQKEQAEKTEEAEQTDENDTEQTVKVPTNPDDPPF</sequence>
<evidence type="ECO:0000256" key="2">
    <source>
        <dbReference type="SAM" id="MobiDB-lite"/>
    </source>
</evidence>
<organism evidence="4 5">
    <name type="scientific">Corynebacterium casei UCMA 3821</name>
    <dbReference type="NCBI Taxonomy" id="1110505"/>
    <lineage>
        <taxon>Bacteria</taxon>
        <taxon>Bacillati</taxon>
        <taxon>Actinomycetota</taxon>
        <taxon>Actinomycetes</taxon>
        <taxon>Mycobacteriales</taxon>
        <taxon>Corynebacteriaceae</taxon>
        <taxon>Corynebacterium</taxon>
    </lineage>
</organism>
<evidence type="ECO:0000313" key="4">
    <source>
        <dbReference type="EMBL" id="CCE53768.1"/>
    </source>
</evidence>
<dbReference type="AlphaFoldDB" id="G7HUA3"/>
<keyword evidence="1" id="KW-0175">Coiled coil</keyword>
<dbReference type="InterPro" id="IPR003615">
    <property type="entry name" value="HNH_nuc"/>
</dbReference>
<reference evidence="4 5" key="1">
    <citation type="journal article" date="2012" name="J. Bacteriol.">
        <title>Genome Sequence of Corynebacterium casei UCMA 3821, Isolated from a Smear-Ripened Cheese.</title>
        <authorList>
            <person name="Monnet C."/>
            <person name="Loux V."/>
            <person name="Bento P."/>
            <person name="Gibrat J.F."/>
            <person name="Straub C."/>
            <person name="Bonnarme P."/>
            <person name="Landaud S."/>
            <person name="Irlinger F."/>
        </authorList>
    </citation>
    <scope>NUCLEOTIDE SEQUENCE [LARGE SCALE GENOMIC DNA]</scope>
    <source>
        <strain evidence="4 5">UCMA 3821</strain>
    </source>
</reference>